<dbReference type="GO" id="GO:0005886">
    <property type="term" value="C:plasma membrane"/>
    <property type="evidence" value="ECO:0007669"/>
    <property type="project" value="TreeGrafter"/>
</dbReference>
<feature type="coiled-coil region" evidence="6">
    <location>
        <begin position="327"/>
        <end position="361"/>
    </location>
</feature>
<dbReference type="InterPro" id="IPR024646">
    <property type="entry name" value="Angiomotin_C"/>
</dbReference>
<dbReference type="Pfam" id="PF12240">
    <property type="entry name" value="Angiomotin_C"/>
    <property type="match status" value="1"/>
</dbReference>
<evidence type="ECO:0000256" key="2">
    <source>
        <dbReference type="ARBA" id="ARBA00010300"/>
    </source>
</evidence>
<keyword evidence="4" id="KW-0965">Cell junction</keyword>
<feature type="region of interest" description="Disordered" evidence="7">
    <location>
        <begin position="604"/>
        <end position="641"/>
    </location>
</feature>
<dbReference type="GO" id="GO:0003365">
    <property type="term" value="P:establishment of cell polarity involved in ameboidal cell migration"/>
    <property type="evidence" value="ECO:0007669"/>
    <property type="project" value="TreeGrafter"/>
</dbReference>
<dbReference type="GO" id="GO:0031410">
    <property type="term" value="C:cytoplasmic vesicle"/>
    <property type="evidence" value="ECO:0007669"/>
    <property type="project" value="TreeGrafter"/>
</dbReference>
<evidence type="ECO:0000256" key="7">
    <source>
        <dbReference type="SAM" id="MobiDB-lite"/>
    </source>
</evidence>
<dbReference type="PANTHER" id="PTHR14826">
    <property type="entry name" value="ANGIOMOTIN"/>
    <property type="match status" value="1"/>
</dbReference>
<dbReference type="InterPro" id="IPR051747">
    <property type="entry name" value="Angiomotin-like"/>
</dbReference>
<dbReference type="PRINTS" id="PR01807">
    <property type="entry name" value="ANGIOMOTIN"/>
</dbReference>
<reference evidence="9" key="1">
    <citation type="submission" date="2025-08" db="UniProtKB">
        <authorList>
            <consortium name="Ensembl"/>
        </authorList>
    </citation>
    <scope>IDENTIFICATION</scope>
</reference>
<dbReference type="GO" id="GO:0035329">
    <property type="term" value="P:hippo signaling"/>
    <property type="evidence" value="ECO:0007669"/>
    <property type="project" value="TreeGrafter"/>
</dbReference>
<accession>A0A8C4QCK1</accession>
<dbReference type="GO" id="GO:0005923">
    <property type="term" value="C:bicellular tight junction"/>
    <property type="evidence" value="ECO:0007669"/>
    <property type="project" value="TreeGrafter"/>
</dbReference>
<evidence type="ECO:0000259" key="8">
    <source>
        <dbReference type="Pfam" id="PF12240"/>
    </source>
</evidence>
<evidence type="ECO:0000256" key="6">
    <source>
        <dbReference type="SAM" id="Coils"/>
    </source>
</evidence>
<comment type="similarity">
    <text evidence="2">Belongs to the angiomotin family.</text>
</comment>
<dbReference type="AlphaFoldDB" id="A0A8C4QCK1"/>
<comment type="subcellular location">
    <subcellularLocation>
        <location evidence="1">Cell junction</location>
    </subcellularLocation>
</comment>
<evidence type="ECO:0000256" key="1">
    <source>
        <dbReference type="ARBA" id="ARBA00004282"/>
    </source>
</evidence>
<dbReference type="PANTHER" id="PTHR14826:SF14">
    <property type="entry name" value="ANGIOMOTIN_C DOMAIN-CONTAINING PROTEIN"/>
    <property type="match status" value="1"/>
</dbReference>
<name>A0A8C4QCK1_EPTBU</name>
<dbReference type="GO" id="GO:0030036">
    <property type="term" value="P:actin cytoskeleton organization"/>
    <property type="evidence" value="ECO:0007669"/>
    <property type="project" value="TreeGrafter"/>
</dbReference>
<proteinExistence type="inferred from homology"/>
<evidence type="ECO:0000256" key="5">
    <source>
        <dbReference type="ARBA" id="ARBA00023054"/>
    </source>
</evidence>
<dbReference type="InterPro" id="IPR009114">
    <property type="entry name" value="Angiomotin"/>
</dbReference>
<dbReference type="OMA" id="ISEDYNW"/>
<sequence>MKSSNEGAGGVLQRLLQEKLRIAGPAEQRSLLNLQHQATGAVVQGVTGVASQASAVPSTTIQPVLASELSEPQGQEHQGGEGLEKQSQWGATAPSPALLQEELPSYEEAKAHSQLYGGFSTDDGLKDLKQGHVRSLSERLMQKTLQHSGAKTSLPQPDAVPEVYGASFRGPPPDYPFIWGPSVPTTSLQSIWSSPPLPPTPAAAEIVRYQAPPEYTAAATTPYHQFHSPSGSQGSVSSLSGMTVLSPAGLPPVCPYGSLGFTGAFGMHGQEALARVQHTANILAENNRVLRSELDLVSEKEMQRIVEHYDNLVKSTSKRENLEKAMQTKLESEIRRLHESNRDLRERLETMSKQLAGRENDGAEENRLVIAKLVAQNKENLVAKEKIDVEVSAMRTTSSDQRRHIELLNQALNTAQAKNVKLEEEYKDTQINQNVYKSACQVDENDVLCCGHSQIGSCPFAMLFQDSHSFQFPFRDTTLITHSPHGSFSGSSLEVCMPEEEEEGLLLSNRRCHDMESRIKTLHAQIIEKDAMIKVLQQRSRKEHKAESSPAILWPAACGLTTTNSTEDTKASLPPTGPLARLASPPLLHRTASPSQMYRIVSSLQPSLHSKSSSKDSSTQTEASRSTATADADRRKCNTLPRGSKCMSGFSPLYTSESHERLGEFSAPHVTAIL</sequence>
<protein>
    <submittedName>
        <fullName evidence="9">Angiomotin</fullName>
    </submittedName>
</protein>
<organism evidence="9 10">
    <name type="scientific">Eptatretus burgeri</name>
    <name type="common">Inshore hagfish</name>
    <dbReference type="NCBI Taxonomy" id="7764"/>
    <lineage>
        <taxon>Eukaryota</taxon>
        <taxon>Metazoa</taxon>
        <taxon>Chordata</taxon>
        <taxon>Craniata</taxon>
        <taxon>Vertebrata</taxon>
        <taxon>Cyclostomata</taxon>
        <taxon>Myxini</taxon>
        <taxon>Myxiniformes</taxon>
        <taxon>Myxinidae</taxon>
        <taxon>Eptatretinae</taxon>
        <taxon>Eptatretus</taxon>
    </lineage>
</organism>
<feature type="domain" description="Angiomotin C-terminal" evidence="8">
    <location>
        <begin position="475"/>
        <end position="558"/>
    </location>
</feature>
<reference evidence="9" key="2">
    <citation type="submission" date="2025-09" db="UniProtKB">
        <authorList>
            <consortium name="Ensembl"/>
        </authorList>
    </citation>
    <scope>IDENTIFICATION</scope>
</reference>
<dbReference type="GeneTree" id="ENSGT00940000159055"/>
<evidence type="ECO:0000256" key="4">
    <source>
        <dbReference type="ARBA" id="ARBA00022949"/>
    </source>
</evidence>
<feature type="region of interest" description="Disordered" evidence="7">
    <location>
        <begin position="70"/>
        <end position="92"/>
    </location>
</feature>
<evidence type="ECO:0000313" key="10">
    <source>
        <dbReference type="Proteomes" id="UP000694388"/>
    </source>
</evidence>
<dbReference type="GO" id="GO:0001525">
    <property type="term" value="P:angiogenesis"/>
    <property type="evidence" value="ECO:0007669"/>
    <property type="project" value="TreeGrafter"/>
</dbReference>
<feature type="coiled-coil region" evidence="6">
    <location>
        <begin position="405"/>
        <end position="432"/>
    </location>
</feature>
<dbReference type="GO" id="GO:0030334">
    <property type="term" value="P:regulation of cell migration"/>
    <property type="evidence" value="ECO:0007669"/>
    <property type="project" value="TreeGrafter"/>
</dbReference>
<dbReference type="Ensembl" id="ENSEBUT00000013608.1">
    <property type="protein sequence ID" value="ENSEBUP00000013032.1"/>
    <property type="gene ID" value="ENSEBUG00000008244.1"/>
</dbReference>
<keyword evidence="10" id="KW-1185">Reference proteome</keyword>
<dbReference type="Proteomes" id="UP000694388">
    <property type="component" value="Unplaced"/>
</dbReference>
<feature type="compositionally biased region" description="Low complexity" evidence="7">
    <location>
        <begin position="604"/>
        <end position="624"/>
    </location>
</feature>
<evidence type="ECO:0000313" key="9">
    <source>
        <dbReference type="Ensembl" id="ENSEBUP00000013032.1"/>
    </source>
</evidence>
<evidence type="ECO:0000256" key="3">
    <source>
        <dbReference type="ARBA" id="ARBA00022553"/>
    </source>
</evidence>
<keyword evidence="5 6" id="KW-0175">Coiled coil</keyword>
<keyword evidence="3" id="KW-0597">Phosphoprotein</keyword>